<accession>A0A2H9T714</accession>
<feature type="transmembrane region" description="Helical" evidence="5">
    <location>
        <begin position="60"/>
        <end position="78"/>
    </location>
</feature>
<evidence type="ECO:0000313" key="6">
    <source>
        <dbReference type="EMBL" id="PJE79020.1"/>
    </source>
</evidence>
<sequence length="118" mass="12802">MSNQRHLEPVFWGLFGAGGVTAALFFPAVILIIGLGVPLGFIDSSALSYERMSGFFLNNWIGKILLMIALVPTYWHCIHRLYHSLHDFGLHPGAGAKTSFYGGALVLSIATTALLVIN</sequence>
<dbReference type="NCBIfam" id="NF003977">
    <property type="entry name" value="PRK05470.1-1"/>
    <property type="match status" value="1"/>
</dbReference>
<gene>
    <name evidence="6" type="primary">frdD</name>
    <name evidence="6" type="ORF">CI610_02006</name>
</gene>
<dbReference type="InterPro" id="IPR034804">
    <property type="entry name" value="SQR/QFR_C/D"/>
</dbReference>
<feature type="transmembrane region" description="Helical" evidence="5">
    <location>
        <begin position="99"/>
        <end position="117"/>
    </location>
</feature>
<dbReference type="GO" id="GO:0006106">
    <property type="term" value="P:fumarate metabolic process"/>
    <property type="evidence" value="ECO:0007669"/>
    <property type="project" value="InterPro"/>
</dbReference>
<dbReference type="AlphaFoldDB" id="A0A2H9T714"/>
<dbReference type="HAMAP" id="MF_00709">
    <property type="entry name" value="Fumarate_red_D"/>
    <property type="match status" value="1"/>
</dbReference>
<evidence type="ECO:0000256" key="2">
    <source>
        <dbReference type="ARBA" id="ARBA00022692"/>
    </source>
</evidence>
<dbReference type="Gene3D" id="1.20.1300.10">
    <property type="entry name" value="Fumarate reductase/succinate dehydrogenase, transmembrane subunit"/>
    <property type="match status" value="1"/>
</dbReference>
<keyword evidence="1" id="KW-1003">Cell membrane</keyword>
<evidence type="ECO:0000256" key="4">
    <source>
        <dbReference type="ARBA" id="ARBA00023136"/>
    </source>
</evidence>
<feature type="transmembrane region" description="Helical" evidence="5">
    <location>
        <begin position="12"/>
        <end position="40"/>
    </location>
</feature>
<dbReference type="SUPFAM" id="SSF81343">
    <property type="entry name" value="Fumarate reductase respiratory complex transmembrane subunits"/>
    <property type="match status" value="1"/>
</dbReference>
<dbReference type="Pfam" id="PF02313">
    <property type="entry name" value="Fumarate_red_D"/>
    <property type="match status" value="1"/>
</dbReference>
<dbReference type="InterPro" id="IPR003418">
    <property type="entry name" value="Fumarate_red_D"/>
</dbReference>
<evidence type="ECO:0000256" key="1">
    <source>
        <dbReference type="ARBA" id="ARBA00022475"/>
    </source>
</evidence>
<keyword evidence="3 5" id="KW-1133">Transmembrane helix</keyword>
<reference evidence="6" key="1">
    <citation type="journal article" date="2017" name="Appl. Environ. Microbiol.">
        <title>Molecular characterization of an Endozoicomonas-like organism causing infection in king scallop Pecten maximus L.</title>
        <authorList>
            <person name="Cano I."/>
            <person name="van Aerle R."/>
            <person name="Ross S."/>
            <person name="Verner-Jeffreys D.W."/>
            <person name="Paley R.K."/>
            <person name="Rimmer G."/>
            <person name="Ryder D."/>
            <person name="Hooper P."/>
            <person name="Stone D."/>
            <person name="Feist S.W."/>
        </authorList>
    </citation>
    <scope>NUCLEOTIDE SEQUENCE</scope>
</reference>
<keyword evidence="2 5" id="KW-0812">Transmembrane</keyword>
<keyword evidence="4 5" id="KW-0472">Membrane</keyword>
<comment type="caution">
    <text evidence="6">The sequence shown here is derived from an EMBL/GenBank/DDBJ whole genome shotgun (WGS) entry which is preliminary data.</text>
</comment>
<protein>
    <submittedName>
        <fullName evidence="6">Fumarate reductase subunit D</fullName>
    </submittedName>
</protein>
<evidence type="ECO:0000256" key="5">
    <source>
        <dbReference type="SAM" id="Phobius"/>
    </source>
</evidence>
<proteinExistence type="inferred from homology"/>
<dbReference type="EMBL" id="NSIT01000104">
    <property type="protein sequence ID" value="PJE79020.1"/>
    <property type="molecule type" value="Genomic_DNA"/>
</dbReference>
<organism evidence="6">
    <name type="scientific">invertebrate metagenome</name>
    <dbReference type="NCBI Taxonomy" id="1711999"/>
    <lineage>
        <taxon>unclassified sequences</taxon>
        <taxon>metagenomes</taxon>
        <taxon>organismal metagenomes</taxon>
    </lineage>
</organism>
<name>A0A2H9T714_9ZZZZ</name>
<dbReference type="GO" id="GO:0016020">
    <property type="term" value="C:membrane"/>
    <property type="evidence" value="ECO:0007669"/>
    <property type="project" value="InterPro"/>
</dbReference>
<evidence type="ECO:0000256" key="3">
    <source>
        <dbReference type="ARBA" id="ARBA00022989"/>
    </source>
</evidence>